<feature type="domain" description="Polyprotein allergen nematode" evidence="2">
    <location>
        <begin position="70"/>
        <end position="174"/>
    </location>
</feature>
<comment type="caution">
    <text evidence="3">The sequence shown here is derived from an EMBL/GenBank/DDBJ whole genome shotgun (WGS) entry which is preliminary data.</text>
</comment>
<feature type="compositionally biased region" description="Basic residues" evidence="1">
    <location>
        <begin position="194"/>
        <end position="217"/>
    </location>
</feature>
<evidence type="ECO:0000313" key="4">
    <source>
        <dbReference type="Proteomes" id="UP001620626"/>
    </source>
</evidence>
<dbReference type="InterPro" id="IPR038289">
    <property type="entry name" value="DVA-1_sf"/>
</dbReference>
<dbReference type="InterPro" id="IPR032487">
    <property type="entry name" value="ABA-1_nematode"/>
</dbReference>
<dbReference type="Pfam" id="PF16469">
    <property type="entry name" value="NPA"/>
    <property type="match status" value="4"/>
</dbReference>
<dbReference type="Gene3D" id="1.10.533.30">
    <property type="entry name" value="Nematode polyprotein allergen ABA-1"/>
    <property type="match status" value="4"/>
</dbReference>
<feature type="region of interest" description="Disordered" evidence="1">
    <location>
        <begin position="658"/>
        <end position="691"/>
    </location>
</feature>
<accession>A0ABD2MB77</accession>
<organism evidence="3 4">
    <name type="scientific">Heterodera trifolii</name>
    <dbReference type="NCBI Taxonomy" id="157864"/>
    <lineage>
        <taxon>Eukaryota</taxon>
        <taxon>Metazoa</taxon>
        <taxon>Ecdysozoa</taxon>
        <taxon>Nematoda</taxon>
        <taxon>Chromadorea</taxon>
        <taxon>Rhabditida</taxon>
        <taxon>Tylenchina</taxon>
        <taxon>Tylenchomorpha</taxon>
        <taxon>Tylenchoidea</taxon>
        <taxon>Heteroderidae</taxon>
        <taxon>Heteroderinae</taxon>
        <taxon>Heterodera</taxon>
    </lineage>
</organism>
<evidence type="ECO:0000256" key="1">
    <source>
        <dbReference type="SAM" id="MobiDB-lite"/>
    </source>
</evidence>
<keyword evidence="4" id="KW-1185">Reference proteome</keyword>
<feature type="region of interest" description="Disordered" evidence="1">
    <location>
        <begin position="181"/>
        <end position="222"/>
    </location>
</feature>
<evidence type="ECO:0000259" key="2">
    <source>
        <dbReference type="Pfam" id="PF16469"/>
    </source>
</evidence>
<evidence type="ECO:0000313" key="3">
    <source>
        <dbReference type="EMBL" id="KAL3124784.1"/>
    </source>
</evidence>
<dbReference type="AlphaFoldDB" id="A0ABD2MB77"/>
<name>A0ABD2MB77_9BILA</name>
<feature type="compositionally biased region" description="Basic and acidic residues" evidence="1">
    <location>
        <begin position="380"/>
        <end position="399"/>
    </location>
</feature>
<reference evidence="3 4" key="1">
    <citation type="submission" date="2024-10" db="EMBL/GenBank/DDBJ databases">
        <authorList>
            <person name="Kim D."/>
        </authorList>
    </citation>
    <scope>NUCLEOTIDE SEQUENCE [LARGE SCALE GENOMIC DNA]</scope>
    <source>
        <strain evidence="3">BH-2024</strain>
    </source>
</reference>
<feature type="domain" description="Polyprotein allergen nematode" evidence="2">
    <location>
        <begin position="223"/>
        <end position="343"/>
    </location>
</feature>
<gene>
    <name evidence="3" type="ORF">niasHT_001621</name>
</gene>
<protein>
    <recommendedName>
        <fullName evidence="2">Polyprotein allergen nematode domain-containing protein</fullName>
    </recommendedName>
</protein>
<sequence length="691" mass="79640">MPSLRICPFNFPTNSLLISVLLLLFCLQFFPLNALHHSVFVRRDLSRPAPDDGVASASINTEEDLGGLNTEWLTDDQLSELASAGNNEERMIKMRTFYDNLEGEAKKGATKKIVEECYGWVDEVATEDERNALKQMHHQSHDECKAKVKELMGRLSEERSEQVEKRMGFCEHVYYGKMDGEGDGGAGTAGDEHHHHHHHHSKRRAHRQRRDHHHHHDHHGEHGLEDYFKTHLAWLTDEQKTEISRMKESGKSRQEIKQKVIELYDATTGEAREKATELLKGGCRELIKIVLGEEKAGKIKEMKESGTDVAKISEQINAWIEELADEKNKELANEYRQVCVRVFGVKGQSGGRRRRSWHGRRHNLQQRNDVQKEEEEEEGEVRLEDEGRAEEAYEMEGEHLRHHNSWLSRTQKQMLKKLRDRGHEDHEIHEQIHEFYEVSPEEVKATARGILQRGCESIFKRIFGEYKAEEIIQMRDEGASNGEIEEKITEALNQIRSPQKRQEAGRFAMSCRRIFAMIERRRRSADNAEHSLEQLFKSHLIWLNEQQREELKQMKGSGKGRTELQQRVMEWYGQLEGQEKQKAREHLRDGCRDILAQVLGKEKADQLKQLREGGMSGTELEAKANEMVDQIQEEEKKAKAKEFGTVCRKILLEGCSTVGRAHKSTEEREERVAQKEGGSDQQGGASPGGKA</sequence>
<feature type="compositionally biased region" description="Basic residues" evidence="1">
    <location>
        <begin position="351"/>
        <end position="364"/>
    </location>
</feature>
<feature type="domain" description="Polyprotein allergen nematode" evidence="2">
    <location>
        <begin position="530"/>
        <end position="650"/>
    </location>
</feature>
<dbReference type="Proteomes" id="UP001620626">
    <property type="component" value="Unassembled WGS sequence"/>
</dbReference>
<feature type="domain" description="Polyprotein allergen nematode" evidence="2">
    <location>
        <begin position="399"/>
        <end position="515"/>
    </location>
</feature>
<dbReference type="EMBL" id="JBICBT010000064">
    <property type="protein sequence ID" value="KAL3124784.1"/>
    <property type="molecule type" value="Genomic_DNA"/>
</dbReference>
<feature type="region of interest" description="Disordered" evidence="1">
    <location>
        <begin position="349"/>
        <end position="405"/>
    </location>
</feature>
<proteinExistence type="predicted"/>
<feature type="compositionally biased region" description="Basic and acidic residues" evidence="1">
    <location>
        <begin position="663"/>
        <end position="678"/>
    </location>
</feature>